<keyword evidence="2" id="KW-1133">Transmembrane helix</keyword>
<reference evidence="3" key="1">
    <citation type="submission" date="2022-10" db="EMBL/GenBank/DDBJ databases">
        <title>Novel sulphate-reducing endosymbionts in the free-living metamonad Anaeramoeba.</title>
        <authorList>
            <person name="Jerlstrom-Hultqvist J."/>
            <person name="Cepicka I."/>
            <person name="Gallot-Lavallee L."/>
            <person name="Salas-Leiva D."/>
            <person name="Curtis B.A."/>
            <person name="Zahonova K."/>
            <person name="Pipaliya S."/>
            <person name="Dacks J."/>
            <person name="Roger A.J."/>
        </authorList>
    </citation>
    <scope>NUCLEOTIDE SEQUENCE</scope>
    <source>
        <strain evidence="3">BMAN</strain>
    </source>
</reference>
<sequence length="142" mass="16511">MSEHNLSSDNLDPKEKDDKKNSEIDLESQDNQDDDEKAKEDNKEDNKEDISNPLKNLQTNQEKKTCAQRFIYPRFNKGFMSNFTTFLIMVLGLILTNTNKSKKNKLFAQIWKNKILFLQSRFLAVARLRAKIILASPGERMV</sequence>
<keyword evidence="2" id="KW-0812">Transmembrane</keyword>
<protein>
    <submittedName>
        <fullName evidence="3">Mechanosensitive ion channel protein</fullName>
    </submittedName>
</protein>
<comment type="caution">
    <text evidence="3">The sequence shown here is derived from an EMBL/GenBank/DDBJ whole genome shotgun (WGS) entry which is preliminary data.</text>
</comment>
<evidence type="ECO:0000313" key="3">
    <source>
        <dbReference type="EMBL" id="KAJ5069283.1"/>
    </source>
</evidence>
<feature type="region of interest" description="Disordered" evidence="1">
    <location>
        <begin position="1"/>
        <end position="62"/>
    </location>
</feature>
<dbReference type="AlphaFoldDB" id="A0A9Q0R7F7"/>
<feature type="compositionally biased region" description="Polar residues" evidence="1">
    <location>
        <begin position="1"/>
        <end position="10"/>
    </location>
</feature>
<organism evidence="3 4">
    <name type="scientific">Anaeramoeba ignava</name>
    <name type="common">Anaerobic marine amoeba</name>
    <dbReference type="NCBI Taxonomy" id="1746090"/>
    <lineage>
        <taxon>Eukaryota</taxon>
        <taxon>Metamonada</taxon>
        <taxon>Anaeramoebidae</taxon>
        <taxon>Anaeramoeba</taxon>
    </lineage>
</organism>
<feature type="compositionally biased region" description="Basic and acidic residues" evidence="1">
    <location>
        <begin position="11"/>
        <end position="23"/>
    </location>
</feature>
<dbReference type="Proteomes" id="UP001149090">
    <property type="component" value="Unassembled WGS sequence"/>
</dbReference>
<accession>A0A9Q0R7F7</accession>
<feature type="compositionally biased region" description="Acidic residues" evidence="1">
    <location>
        <begin position="24"/>
        <end position="35"/>
    </location>
</feature>
<feature type="transmembrane region" description="Helical" evidence="2">
    <location>
        <begin position="79"/>
        <end position="96"/>
    </location>
</feature>
<evidence type="ECO:0000256" key="1">
    <source>
        <dbReference type="SAM" id="MobiDB-lite"/>
    </source>
</evidence>
<evidence type="ECO:0000256" key="2">
    <source>
        <dbReference type="SAM" id="Phobius"/>
    </source>
</evidence>
<evidence type="ECO:0000313" key="4">
    <source>
        <dbReference type="Proteomes" id="UP001149090"/>
    </source>
</evidence>
<dbReference type="EMBL" id="JAPDFW010000106">
    <property type="protein sequence ID" value="KAJ5069283.1"/>
    <property type="molecule type" value="Genomic_DNA"/>
</dbReference>
<keyword evidence="2" id="KW-0472">Membrane</keyword>
<keyword evidence="4" id="KW-1185">Reference proteome</keyword>
<gene>
    <name evidence="3" type="ORF">M0811_11768</name>
</gene>
<feature type="compositionally biased region" description="Basic and acidic residues" evidence="1">
    <location>
        <begin position="36"/>
        <end position="50"/>
    </location>
</feature>
<name>A0A9Q0R7F7_ANAIG</name>
<proteinExistence type="predicted"/>